<dbReference type="Proteomes" id="UP000238908">
    <property type="component" value="Unassembled WGS sequence"/>
</dbReference>
<evidence type="ECO:0000256" key="1">
    <source>
        <dbReference type="SAM" id="MobiDB-lite"/>
    </source>
</evidence>
<feature type="region of interest" description="Disordered" evidence="1">
    <location>
        <begin position="1"/>
        <end position="64"/>
    </location>
</feature>
<evidence type="ECO:0000313" key="3">
    <source>
        <dbReference type="Proteomes" id="UP000238908"/>
    </source>
</evidence>
<comment type="caution">
    <text evidence="2">The sequence shown here is derived from an EMBL/GenBank/DDBJ whole genome shotgun (WGS) entry which is preliminary data.</text>
</comment>
<gene>
    <name evidence="2" type="ORF">XdyCFBP7245_15380</name>
</gene>
<feature type="region of interest" description="Disordered" evidence="1">
    <location>
        <begin position="81"/>
        <end position="109"/>
    </location>
</feature>
<name>A0A2S7C0C9_9XANT</name>
<dbReference type="AlphaFoldDB" id="A0A2S7C0C9"/>
<organism evidence="2 3">
    <name type="scientific">Xanthomonas dyei</name>
    <dbReference type="NCBI Taxonomy" id="743699"/>
    <lineage>
        <taxon>Bacteria</taxon>
        <taxon>Pseudomonadati</taxon>
        <taxon>Pseudomonadota</taxon>
        <taxon>Gammaproteobacteria</taxon>
        <taxon>Lysobacterales</taxon>
        <taxon>Lysobacteraceae</taxon>
        <taxon>Xanthomonas</taxon>
    </lineage>
</organism>
<dbReference type="EMBL" id="MDEE01000024">
    <property type="protein sequence ID" value="PPU55024.1"/>
    <property type="molecule type" value="Genomic_DNA"/>
</dbReference>
<evidence type="ECO:0000313" key="2">
    <source>
        <dbReference type="EMBL" id="PPU55024.1"/>
    </source>
</evidence>
<feature type="compositionally biased region" description="Low complexity" evidence="1">
    <location>
        <begin position="36"/>
        <end position="53"/>
    </location>
</feature>
<proteinExistence type="predicted"/>
<sequence>MTSTVLRPTPTAKPAAGSAPGPECPDALIGDRRPAGRAAAMAPTGLAWAQQPGQAPPPRRCVGDSQRATGAIAARTFPSTTPCAWQSWRPHRRPSMPGFDGTTLQREIR</sequence>
<reference evidence="2 3" key="1">
    <citation type="submission" date="2016-08" db="EMBL/GenBank/DDBJ databases">
        <authorList>
            <person name="Seilhamer J.J."/>
        </authorList>
    </citation>
    <scope>NUCLEOTIDE SEQUENCE [LARGE SCALE GENOMIC DNA]</scope>
    <source>
        <strain evidence="2 3">CFBP7245</strain>
    </source>
</reference>
<accession>A0A2S7C0C9</accession>
<protein>
    <submittedName>
        <fullName evidence="2">Uncharacterized protein</fullName>
    </submittedName>
</protein>